<reference evidence="1 2" key="1">
    <citation type="submission" date="2023-11" db="EMBL/GenBank/DDBJ databases">
        <title>Halocaridina rubra genome assembly.</title>
        <authorList>
            <person name="Smith C."/>
        </authorList>
    </citation>
    <scope>NUCLEOTIDE SEQUENCE [LARGE SCALE GENOMIC DNA]</scope>
    <source>
        <strain evidence="1">EP-1</strain>
        <tissue evidence="1">Whole</tissue>
    </source>
</reference>
<accession>A0AAN8WLW6</accession>
<comment type="caution">
    <text evidence="1">The sequence shown here is derived from an EMBL/GenBank/DDBJ whole genome shotgun (WGS) entry which is preliminary data.</text>
</comment>
<protein>
    <submittedName>
        <fullName evidence="1">Uncharacterized protein</fullName>
    </submittedName>
</protein>
<organism evidence="1 2">
    <name type="scientific">Halocaridina rubra</name>
    <name type="common">Hawaiian red shrimp</name>
    <dbReference type="NCBI Taxonomy" id="373956"/>
    <lineage>
        <taxon>Eukaryota</taxon>
        <taxon>Metazoa</taxon>
        <taxon>Ecdysozoa</taxon>
        <taxon>Arthropoda</taxon>
        <taxon>Crustacea</taxon>
        <taxon>Multicrustacea</taxon>
        <taxon>Malacostraca</taxon>
        <taxon>Eumalacostraca</taxon>
        <taxon>Eucarida</taxon>
        <taxon>Decapoda</taxon>
        <taxon>Pleocyemata</taxon>
        <taxon>Caridea</taxon>
        <taxon>Atyoidea</taxon>
        <taxon>Atyidae</taxon>
        <taxon>Halocaridina</taxon>
    </lineage>
</organism>
<keyword evidence="2" id="KW-1185">Reference proteome</keyword>
<evidence type="ECO:0000313" key="1">
    <source>
        <dbReference type="EMBL" id="KAK7067397.1"/>
    </source>
</evidence>
<proteinExistence type="predicted"/>
<dbReference type="AlphaFoldDB" id="A0AAN8WLW6"/>
<name>A0AAN8WLW6_HALRR</name>
<sequence>MPKSIIQNYLNEQYRIDCSNRSKAQSNHKNDDANNIICRSIPMSQSGESKNKAACNIKQ</sequence>
<dbReference type="EMBL" id="JAXCGZ010018486">
    <property type="protein sequence ID" value="KAK7067397.1"/>
    <property type="molecule type" value="Genomic_DNA"/>
</dbReference>
<dbReference type="Proteomes" id="UP001381693">
    <property type="component" value="Unassembled WGS sequence"/>
</dbReference>
<feature type="non-terminal residue" evidence="1">
    <location>
        <position position="59"/>
    </location>
</feature>
<evidence type="ECO:0000313" key="2">
    <source>
        <dbReference type="Proteomes" id="UP001381693"/>
    </source>
</evidence>
<gene>
    <name evidence="1" type="ORF">SK128_022689</name>
</gene>